<reference evidence="1" key="2">
    <citation type="journal article" date="2015" name="Fish Shellfish Immunol.">
        <title>Early steps in the European eel (Anguilla anguilla)-Vibrio vulnificus interaction in the gills: Role of the RtxA13 toxin.</title>
        <authorList>
            <person name="Callol A."/>
            <person name="Pajuelo D."/>
            <person name="Ebbesson L."/>
            <person name="Teles M."/>
            <person name="MacKenzie S."/>
            <person name="Amaro C."/>
        </authorList>
    </citation>
    <scope>NUCLEOTIDE SEQUENCE</scope>
</reference>
<dbReference type="EMBL" id="GBXM01010138">
    <property type="protein sequence ID" value="JAH98439.1"/>
    <property type="molecule type" value="Transcribed_RNA"/>
</dbReference>
<proteinExistence type="predicted"/>
<protein>
    <submittedName>
        <fullName evidence="1">Uncharacterized protein</fullName>
    </submittedName>
</protein>
<sequence length="66" mass="7758">MPFMDPQSANLSLSPFIQVHRNIQKFLIITLAHIGRSLNHNIPAEQQEYMHYIKTDRFQMHLGLII</sequence>
<name>A0A0E9X761_ANGAN</name>
<organism evidence="1">
    <name type="scientific">Anguilla anguilla</name>
    <name type="common">European freshwater eel</name>
    <name type="synonym">Muraena anguilla</name>
    <dbReference type="NCBI Taxonomy" id="7936"/>
    <lineage>
        <taxon>Eukaryota</taxon>
        <taxon>Metazoa</taxon>
        <taxon>Chordata</taxon>
        <taxon>Craniata</taxon>
        <taxon>Vertebrata</taxon>
        <taxon>Euteleostomi</taxon>
        <taxon>Actinopterygii</taxon>
        <taxon>Neopterygii</taxon>
        <taxon>Teleostei</taxon>
        <taxon>Anguilliformes</taxon>
        <taxon>Anguillidae</taxon>
        <taxon>Anguilla</taxon>
    </lineage>
</organism>
<evidence type="ECO:0000313" key="1">
    <source>
        <dbReference type="EMBL" id="JAH98439.1"/>
    </source>
</evidence>
<accession>A0A0E9X761</accession>
<dbReference type="AlphaFoldDB" id="A0A0E9X761"/>
<reference evidence="1" key="1">
    <citation type="submission" date="2014-11" db="EMBL/GenBank/DDBJ databases">
        <authorList>
            <person name="Amaro Gonzalez C."/>
        </authorList>
    </citation>
    <scope>NUCLEOTIDE SEQUENCE</scope>
</reference>